<reference evidence="1" key="2">
    <citation type="submission" date="2013-04" db="EMBL/GenBank/DDBJ databases">
        <title>Genome sequence of Pseudoalteromonas undina.</title>
        <authorList>
            <person name="Xie B.-B."/>
            <person name="Rong J.-C."/>
            <person name="Qin Q.-L."/>
            <person name="Shu Y.-L."/>
            <person name="Zhang Y.-Z."/>
        </authorList>
    </citation>
    <scope>NUCLEOTIDE SEQUENCE</scope>
    <source>
        <strain evidence="1">NCIMB 2128</strain>
    </source>
</reference>
<reference evidence="1" key="1">
    <citation type="journal article" date="2012" name="J. Bacteriol.">
        <title>Genome sequences of type strains of seven species of the marine bacterium Pseudoalteromonas.</title>
        <authorList>
            <person name="Xie B.B."/>
            <person name="Shu Y.L."/>
            <person name="Qin Q.L."/>
            <person name="Rong J.C."/>
            <person name="Zhang X.Y."/>
            <person name="Chen X.L."/>
            <person name="Shi M."/>
            <person name="He H.L."/>
            <person name="Zhou B.C."/>
            <person name="Zhang Y.Z."/>
        </authorList>
    </citation>
    <scope>NUCLEOTIDE SEQUENCE [LARGE SCALE GENOMIC DNA]</scope>
    <source>
        <strain evidence="1">NCIMB 2128</strain>
    </source>
</reference>
<keyword evidence="2" id="KW-1185">Reference proteome</keyword>
<comment type="caution">
    <text evidence="1">The sequence shown here is derived from an EMBL/GenBank/DDBJ whole genome shotgun (WGS) entry which is preliminary data.</text>
</comment>
<proteinExistence type="predicted"/>
<evidence type="ECO:0000313" key="1">
    <source>
        <dbReference type="EMBL" id="ERG61613.1"/>
    </source>
</evidence>
<name>A0ABN0NK02_9GAMM</name>
<dbReference type="Proteomes" id="UP000016534">
    <property type="component" value="Unassembled WGS sequence"/>
</dbReference>
<gene>
    <name evidence="1" type="ORF">PUND_06772</name>
</gene>
<evidence type="ECO:0000313" key="2">
    <source>
        <dbReference type="Proteomes" id="UP000016534"/>
    </source>
</evidence>
<accession>A0ABN0NK02</accession>
<dbReference type="EMBL" id="AHCF02000013">
    <property type="protein sequence ID" value="ERG61613.1"/>
    <property type="molecule type" value="Genomic_DNA"/>
</dbReference>
<sequence>MAKLYEDIERNVADAGVYQHLNYIATGRLFFPQKVLGSSVGLRGAR</sequence>
<protein>
    <submittedName>
        <fullName evidence="1">Uncharacterized protein</fullName>
    </submittedName>
</protein>
<organism evidence="1 2">
    <name type="scientific">Pseudoalteromonas undina</name>
    <dbReference type="NCBI Taxonomy" id="43660"/>
    <lineage>
        <taxon>Bacteria</taxon>
        <taxon>Pseudomonadati</taxon>
        <taxon>Pseudomonadota</taxon>
        <taxon>Gammaproteobacteria</taxon>
        <taxon>Alteromonadales</taxon>
        <taxon>Pseudoalteromonadaceae</taxon>
        <taxon>Pseudoalteromonas</taxon>
    </lineage>
</organism>